<protein>
    <submittedName>
        <fullName evidence="1">Uncharacterized protein</fullName>
    </submittedName>
</protein>
<dbReference type="OrthoDB" id="74853at2759"/>
<evidence type="ECO:0000313" key="1">
    <source>
        <dbReference type="EMBL" id="ETV69920.1"/>
    </source>
</evidence>
<reference evidence="1" key="1">
    <citation type="submission" date="2013-12" db="EMBL/GenBank/DDBJ databases">
        <title>The Genome Sequence of Aphanomyces astaci APO3.</title>
        <authorList>
            <consortium name="The Broad Institute Genomics Platform"/>
            <person name="Russ C."/>
            <person name="Tyler B."/>
            <person name="van West P."/>
            <person name="Dieguez-Uribeondo J."/>
            <person name="Young S.K."/>
            <person name="Zeng Q."/>
            <person name="Gargeya S."/>
            <person name="Fitzgerald M."/>
            <person name="Abouelleil A."/>
            <person name="Alvarado L."/>
            <person name="Chapman S.B."/>
            <person name="Gainer-Dewar J."/>
            <person name="Goldberg J."/>
            <person name="Griggs A."/>
            <person name="Gujja S."/>
            <person name="Hansen M."/>
            <person name="Howarth C."/>
            <person name="Imamovic A."/>
            <person name="Ireland A."/>
            <person name="Larimer J."/>
            <person name="McCowan C."/>
            <person name="Murphy C."/>
            <person name="Pearson M."/>
            <person name="Poon T.W."/>
            <person name="Priest M."/>
            <person name="Roberts A."/>
            <person name="Saif S."/>
            <person name="Shea T."/>
            <person name="Sykes S."/>
            <person name="Wortman J."/>
            <person name="Nusbaum C."/>
            <person name="Birren B."/>
        </authorList>
    </citation>
    <scope>NUCLEOTIDE SEQUENCE [LARGE SCALE GENOMIC DNA]</scope>
    <source>
        <strain evidence="1">APO3</strain>
    </source>
</reference>
<name>W4FQZ4_APHAT</name>
<dbReference type="VEuPathDB" id="FungiDB:H257_14517"/>
<accession>W4FQZ4</accession>
<dbReference type="RefSeq" id="XP_009840658.1">
    <property type="nucleotide sequence ID" value="XM_009842356.1"/>
</dbReference>
<dbReference type="GeneID" id="20816513"/>
<dbReference type="STRING" id="112090.W4FQZ4"/>
<dbReference type="AlphaFoldDB" id="W4FQZ4"/>
<gene>
    <name evidence="1" type="ORF">H257_14517</name>
</gene>
<proteinExistence type="predicted"/>
<organism evidence="1">
    <name type="scientific">Aphanomyces astaci</name>
    <name type="common">Crayfish plague agent</name>
    <dbReference type="NCBI Taxonomy" id="112090"/>
    <lineage>
        <taxon>Eukaryota</taxon>
        <taxon>Sar</taxon>
        <taxon>Stramenopiles</taxon>
        <taxon>Oomycota</taxon>
        <taxon>Saprolegniomycetes</taxon>
        <taxon>Saprolegniales</taxon>
        <taxon>Verrucalvaceae</taxon>
        <taxon>Aphanomyces</taxon>
    </lineage>
</organism>
<dbReference type="EMBL" id="KI913171">
    <property type="protein sequence ID" value="ETV69920.1"/>
    <property type="molecule type" value="Genomic_DNA"/>
</dbReference>
<sequence>MSGLLVDKKVYVSGLEDKCRSDMDGCWSNVFFSWLTPLLESHQQASARMWKTLARSLGGPFVVAELLKLLHDTVQFYFFLRFETGMRFRSAVVTAVCDKSLVLSAYYRAKTFTGEITILMSIDGERLIGALNARSVAPLK</sequence>